<dbReference type="EMBL" id="RLIH01000005">
    <property type="protein sequence ID" value="RVU54967.1"/>
    <property type="molecule type" value="Genomic_DNA"/>
</dbReference>
<keyword evidence="3" id="KW-0378">Hydrolase</keyword>
<dbReference type="SUPFAM" id="SSF50249">
    <property type="entry name" value="Nucleic acid-binding proteins"/>
    <property type="match status" value="1"/>
</dbReference>
<evidence type="ECO:0000256" key="3">
    <source>
        <dbReference type="ARBA" id="ARBA00022801"/>
    </source>
</evidence>
<evidence type="ECO:0000313" key="8">
    <source>
        <dbReference type="Proteomes" id="UP000288812"/>
    </source>
</evidence>
<dbReference type="GO" id="GO:0016787">
    <property type="term" value="F:hydrolase activity"/>
    <property type="evidence" value="ECO:0007669"/>
    <property type="project" value="UniProtKB-KW"/>
</dbReference>
<dbReference type="AlphaFoldDB" id="A0A437S802"/>
<dbReference type="GO" id="GO:0046872">
    <property type="term" value="F:metal ion binding"/>
    <property type="evidence" value="ECO:0007669"/>
    <property type="project" value="UniProtKB-KW"/>
</dbReference>
<evidence type="ECO:0000256" key="4">
    <source>
        <dbReference type="ARBA" id="ARBA00022842"/>
    </source>
</evidence>
<evidence type="ECO:0000256" key="5">
    <source>
        <dbReference type="ARBA" id="ARBA00022884"/>
    </source>
</evidence>
<protein>
    <recommendedName>
        <fullName evidence="6">S1 motif domain-containing protein</fullName>
    </recommendedName>
</protein>
<dbReference type="InterPro" id="IPR019307">
    <property type="entry name" value="RNA-bd_AU-1/RNase_E/G"/>
</dbReference>
<dbReference type="GO" id="GO:0004540">
    <property type="term" value="F:RNA nuclease activity"/>
    <property type="evidence" value="ECO:0007669"/>
    <property type="project" value="InterPro"/>
</dbReference>
<proteinExistence type="predicted"/>
<comment type="cofactor">
    <cofactor evidence="1">
        <name>Mg(2+)</name>
        <dbReference type="ChEBI" id="CHEBI:18420"/>
    </cofactor>
</comment>
<reference evidence="7 8" key="1">
    <citation type="submission" date="2018-11" db="EMBL/GenBank/DDBJ databases">
        <title>Genome sequencing and assembly of Anaerosphaera sp. nov., GS7-6-2.</title>
        <authorList>
            <person name="Rettenmaier R."/>
            <person name="Liebl W."/>
            <person name="Zverlov V."/>
        </authorList>
    </citation>
    <scope>NUCLEOTIDE SEQUENCE [LARGE SCALE GENOMIC DNA]</scope>
    <source>
        <strain evidence="7 8">GS7-6-2</strain>
    </source>
</reference>
<dbReference type="OrthoDB" id="9804278at2"/>
<dbReference type="PANTHER" id="PTHR30001:SF0">
    <property type="entry name" value="RIBONUCLEASE G"/>
    <property type="match status" value="1"/>
</dbReference>
<dbReference type="InterPro" id="IPR012340">
    <property type="entry name" value="NA-bd_OB-fold"/>
</dbReference>
<comment type="caution">
    <text evidence="7">The sequence shown here is derived from an EMBL/GenBank/DDBJ whole genome shotgun (WGS) entry which is preliminary data.</text>
</comment>
<dbReference type="GO" id="GO:0005737">
    <property type="term" value="C:cytoplasm"/>
    <property type="evidence" value="ECO:0007669"/>
    <property type="project" value="TreeGrafter"/>
</dbReference>
<organism evidence="7 8">
    <name type="scientific">Anaerosphaera multitolerans</name>
    <dbReference type="NCBI Taxonomy" id="2487351"/>
    <lineage>
        <taxon>Bacteria</taxon>
        <taxon>Bacillati</taxon>
        <taxon>Bacillota</taxon>
        <taxon>Tissierellia</taxon>
        <taxon>Tissierellales</taxon>
        <taxon>Peptoniphilaceae</taxon>
        <taxon>Anaerosphaera</taxon>
    </lineage>
</organism>
<dbReference type="CDD" id="cd04453">
    <property type="entry name" value="S1_RNase_E"/>
    <property type="match status" value="1"/>
</dbReference>
<dbReference type="GO" id="GO:0006364">
    <property type="term" value="P:rRNA processing"/>
    <property type="evidence" value="ECO:0007669"/>
    <property type="project" value="TreeGrafter"/>
</dbReference>
<dbReference type="Pfam" id="PF10150">
    <property type="entry name" value="RNase_E_G"/>
    <property type="match status" value="1"/>
</dbReference>
<dbReference type="InterPro" id="IPR003029">
    <property type="entry name" value="S1_domain"/>
</dbReference>
<evidence type="ECO:0000256" key="2">
    <source>
        <dbReference type="ARBA" id="ARBA00022723"/>
    </source>
</evidence>
<name>A0A437S802_9FIRM</name>
<gene>
    <name evidence="7" type="ORF">EF514_05115</name>
</gene>
<dbReference type="RefSeq" id="WP_127724349.1">
    <property type="nucleotide sequence ID" value="NZ_RLIH01000005.1"/>
</dbReference>
<dbReference type="Gene3D" id="2.40.50.140">
    <property type="entry name" value="Nucleic acid-binding proteins"/>
    <property type="match status" value="1"/>
</dbReference>
<dbReference type="GO" id="GO:0003723">
    <property type="term" value="F:RNA binding"/>
    <property type="evidence" value="ECO:0007669"/>
    <property type="project" value="UniProtKB-KW"/>
</dbReference>
<accession>A0A437S802</accession>
<dbReference type="PANTHER" id="PTHR30001">
    <property type="entry name" value="RIBONUCLEASE"/>
    <property type="match status" value="1"/>
</dbReference>
<dbReference type="SMART" id="SM00316">
    <property type="entry name" value="S1"/>
    <property type="match status" value="1"/>
</dbReference>
<keyword evidence="4" id="KW-0460">Magnesium</keyword>
<keyword evidence="5" id="KW-0694">RNA-binding</keyword>
<dbReference type="Proteomes" id="UP000288812">
    <property type="component" value="Unassembled WGS sequence"/>
</dbReference>
<evidence type="ECO:0000256" key="1">
    <source>
        <dbReference type="ARBA" id="ARBA00001946"/>
    </source>
</evidence>
<keyword evidence="8" id="KW-1185">Reference proteome</keyword>
<sequence>MTIFYIDDFLKVAIKYEDDIKRIIDFDDSNLYSIYRGRVHKISKSMNCAFVDIGLDKYGYLELNDSIGDIKETDEILVQVKKIPEGDKAVKLTMEISFSGQQIVFFPQRKFLKFSRKLEESERKLLLKIAQENKMEGVLFRSGAKSFLGSDLVEEYINLKTNAEAVLREINLRPTPKLLYTKDKLSEFLNANYREGDKVIINSPKLYSLYSEKYNTVYKQGFKISYNPILFNKYKSLFQKKIELENGTNIIIERTEALCVIDVNSASYKGNLDFEDGILQVNLRAAKEVAKQIILRNISGIIVVDFISMKKEEHKRKLLSALKTYFNEDYSQTKVFGFTNLGLVEISRKNSGKELKKKIGD</sequence>
<feature type="domain" description="S1 motif" evidence="6">
    <location>
        <begin position="30"/>
        <end position="95"/>
    </location>
</feature>
<keyword evidence="2" id="KW-0479">Metal-binding</keyword>
<evidence type="ECO:0000259" key="6">
    <source>
        <dbReference type="SMART" id="SM00316"/>
    </source>
</evidence>
<evidence type="ECO:0000313" key="7">
    <source>
        <dbReference type="EMBL" id="RVU54967.1"/>
    </source>
</evidence>
<dbReference type="InterPro" id="IPR004659">
    <property type="entry name" value="RNase_E/G"/>
</dbReference>